<keyword evidence="2" id="KW-1185">Reference proteome</keyword>
<gene>
    <name evidence="1" type="ORF">GS03_01795</name>
</gene>
<dbReference type="Proteomes" id="UP000296862">
    <property type="component" value="Chromosome"/>
</dbReference>
<dbReference type="OrthoDB" id="1099822at2"/>
<evidence type="ECO:0008006" key="3">
    <source>
        <dbReference type="Google" id="ProtNLM"/>
    </source>
</evidence>
<name>A0A4P7PV99_9FLAO</name>
<evidence type="ECO:0000313" key="1">
    <source>
        <dbReference type="EMBL" id="QBZ98290.1"/>
    </source>
</evidence>
<protein>
    <recommendedName>
        <fullName evidence="3">Lipoprotein</fullName>
    </recommendedName>
</protein>
<reference evidence="1 2" key="1">
    <citation type="submission" date="2019-04" db="EMBL/GenBank/DDBJ databases">
        <title>Flavobacterium sp. GS03.</title>
        <authorList>
            <person name="Kim H."/>
        </authorList>
    </citation>
    <scope>NUCLEOTIDE SEQUENCE [LARGE SCALE GENOMIC DNA]</scope>
    <source>
        <strain evidence="1 2">GS03</strain>
    </source>
</reference>
<dbReference type="EMBL" id="CP038810">
    <property type="protein sequence ID" value="QBZ98290.1"/>
    <property type="molecule type" value="Genomic_DNA"/>
</dbReference>
<accession>A0A4P7PV99</accession>
<dbReference type="KEGG" id="fsn:GS03_01795"/>
<proteinExistence type="predicted"/>
<organism evidence="1 2">
    <name type="scientific">Flavobacterium sangjuense</name>
    <dbReference type="NCBI Taxonomy" id="2518177"/>
    <lineage>
        <taxon>Bacteria</taxon>
        <taxon>Pseudomonadati</taxon>
        <taxon>Bacteroidota</taxon>
        <taxon>Flavobacteriia</taxon>
        <taxon>Flavobacteriales</taxon>
        <taxon>Flavobacteriaceae</taxon>
        <taxon>Flavobacterium</taxon>
    </lineage>
</organism>
<dbReference type="RefSeq" id="WP_136152194.1">
    <property type="nucleotide sequence ID" value="NZ_CP038810.1"/>
</dbReference>
<evidence type="ECO:0000313" key="2">
    <source>
        <dbReference type="Proteomes" id="UP000296862"/>
    </source>
</evidence>
<sequence>MKKITTILIIVLIVTSCKWIDQNEDVAADAKAAAAVKDSTMVNDKDENGCLASAGYVWSKVNKECVKGFSGIQLNPTDKQDNQDETLSAYVLFSEDASQAEVFLPKDTTSIVLTRAAEGKPWILKEWQLVPWKGYVLKKGAVTMFAGDGEIGKKEIETDTEQ</sequence>
<dbReference type="AlphaFoldDB" id="A0A4P7PV99"/>
<dbReference type="PROSITE" id="PS51257">
    <property type="entry name" value="PROKAR_LIPOPROTEIN"/>
    <property type="match status" value="1"/>
</dbReference>